<dbReference type="EMBL" id="AFYH01008733">
    <property type="status" value="NOT_ANNOTATED_CDS"/>
    <property type="molecule type" value="Genomic_DNA"/>
</dbReference>
<evidence type="ECO:0000256" key="2">
    <source>
        <dbReference type="ARBA" id="ARBA00004797"/>
    </source>
</evidence>
<dbReference type="Bgee" id="ENSLACG00000018917">
    <property type="expression patterns" value="Expressed in post-anal tail muscle and 5 other cell types or tissues"/>
</dbReference>
<dbReference type="EMBL" id="AFYH01008728">
    <property type="status" value="NOT_ANNOTATED_CDS"/>
    <property type="molecule type" value="Genomic_DNA"/>
</dbReference>
<keyword evidence="5" id="KW-0004">4Fe-4S</keyword>
<keyword evidence="11" id="KW-0411">Iron-sulfur</keyword>
<proteinExistence type="inferred from homology"/>
<keyword evidence="8" id="KW-0479">Metal-binding</keyword>
<dbReference type="SFLD" id="SFLDG01071">
    <property type="entry name" value="tRNA_wybutosine-synthesizing"/>
    <property type="match status" value="1"/>
</dbReference>
<dbReference type="Pfam" id="PF08608">
    <property type="entry name" value="Wyosine_form"/>
    <property type="match status" value="1"/>
</dbReference>
<dbReference type="Ensembl" id="ENSLACT00000021669.1">
    <property type="protein sequence ID" value="ENSLACP00000021528.1"/>
    <property type="gene ID" value="ENSLACG00000018917.1"/>
</dbReference>
<dbReference type="Gene3D" id="3.40.50.360">
    <property type="match status" value="1"/>
</dbReference>
<evidence type="ECO:0000256" key="9">
    <source>
        <dbReference type="ARBA" id="ARBA00022741"/>
    </source>
</evidence>
<dbReference type="SUPFAM" id="SSF102114">
    <property type="entry name" value="Radical SAM enzymes"/>
    <property type="match status" value="1"/>
</dbReference>
<feature type="transmembrane region" description="Helical" evidence="16">
    <location>
        <begin position="42"/>
        <end position="61"/>
    </location>
</feature>
<comment type="cofactor">
    <cofactor evidence="1">
        <name>[4Fe-4S] cluster</name>
        <dbReference type="ChEBI" id="CHEBI:49883"/>
    </cofactor>
</comment>
<evidence type="ECO:0000256" key="6">
    <source>
        <dbReference type="ARBA" id="ARBA00022691"/>
    </source>
</evidence>
<dbReference type="GO" id="GO:0102521">
    <property type="term" value="F:tRNA-4-demethylwyosine synthase activity"/>
    <property type="evidence" value="ECO:0007669"/>
    <property type="project" value="UniProtKB-EC"/>
</dbReference>
<dbReference type="InterPro" id="IPR007197">
    <property type="entry name" value="rSAM"/>
</dbReference>
<dbReference type="InterPro" id="IPR029039">
    <property type="entry name" value="Flavoprotein-like_sf"/>
</dbReference>
<keyword evidence="20" id="KW-1185">Reference proteome</keyword>
<comment type="function">
    <text evidence="13">Probable component of the wybutosine biosynthesis pathway. Wybutosine is a hyper modified guanosine with a tricyclic base found at the 3'-position adjacent to the anticodon of eukaryotic phenylalanine tRNA. Catalyzes the condensation of N-methylguanine with 2 carbon atoms from pyruvate to form the tricyclic 4-demethylwyosine, an intermediate in wybutosine biosynthesis.</text>
</comment>
<keyword evidence="16" id="KW-0812">Transmembrane</keyword>
<dbReference type="Proteomes" id="UP000008672">
    <property type="component" value="Unassembled WGS sequence"/>
</dbReference>
<evidence type="ECO:0000256" key="12">
    <source>
        <dbReference type="ARBA" id="ARBA00023239"/>
    </source>
</evidence>
<keyword evidence="16" id="KW-0472">Membrane</keyword>
<dbReference type="eggNOG" id="KOG1160">
    <property type="taxonomic scope" value="Eukaryota"/>
</dbReference>
<dbReference type="GO" id="GO:0031591">
    <property type="term" value="P:wybutosine biosynthetic process"/>
    <property type="evidence" value="ECO:0007669"/>
    <property type="project" value="TreeGrafter"/>
</dbReference>
<dbReference type="HOGENOM" id="CLU_007952_2_0_1"/>
<dbReference type="EMBL" id="AFYH01008729">
    <property type="status" value="NOT_ANNOTATED_CDS"/>
    <property type="molecule type" value="Genomic_DNA"/>
</dbReference>
<keyword evidence="16" id="KW-1133">Transmembrane helix</keyword>
<evidence type="ECO:0000259" key="18">
    <source>
        <dbReference type="PROSITE" id="PS51918"/>
    </source>
</evidence>
<keyword evidence="10" id="KW-0408">Iron</keyword>
<dbReference type="EMBL" id="AFYH01008731">
    <property type="status" value="NOT_ANNOTATED_CDS"/>
    <property type="molecule type" value="Genomic_DNA"/>
</dbReference>
<comment type="pathway">
    <text evidence="2">tRNA modification; wybutosine-tRNA(Phe) biosynthesis.</text>
</comment>
<evidence type="ECO:0000313" key="20">
    <source>
        <dbReference type="Proteomes" id="UP000008672"/>
    </source>
</evidence>
<dbReference type="InterPro" id="IPR058240">
    <property type="entry name" value="rSAM_sf"/>
</dbReference>
<dbReference type="Pfam" id="PF04055">
    <property type="entry name" value="Radical_SAM"/>
    <property type="match status" value="1"/>
</dbReference>
<dbReference type="PRINTS" id="PR00369">
    <property type="entry name" value="FLAVODOXIN"/>
</dbReference>
<dbReference type="CDD" id="cd01335">
    <property type="entry name" value="Radical_SAM"/>
    <property type="match status" value="1"/>
</dbReference>
<keyword evidence="12" id="KW-0456">Lyase</keyword>
<dbReference type="GO" id="GO:0051539">
    <property type="term" value="F:4 iron, 4 sulfur cluster binding"/>
    <property type="evidence" value="ECO:0007669"/>
    <property type="project" value="UniProtKB-KW"/>
</dbReference>
<reference evidence="19" key="3">
    <citation type="submission" date="2025-09" db="UniProtKB">
        <authorList>
            <consortium name="Ensembl"/>
        </authorList>
    </citation>
    <scope>IDENTIFICATION</scope>
</reference>
<dbReference type="EMBL" id="AFYH01008730">
    <property type="status" value="NOT_ANNOTATED_CDS"/>
    <property type="molecule type" value="Genomic_DNA"/>
</dbReference>
<feature type="region of interest" description="Disordered" evidence="15">
    <location>
        <begin position="268"/>
        <end position="334"/>
    </location>
</feature>
<protein>
    <recommendedName>
        <fullName evidence="4">tRNA 4-demethylwyosine synthase (AdoMet-dependent)</fullName>
        <ecNumber evidence="4">4.1.3.44</ecNumber>
    </recommendedName>
</protein>
<keyword evidence="7" id="KW-0819">tRNA processing</keyword>
<evidence type="ECO:0000256" key="7">
    <source>
        <dbReference type="ARBA" id="ARBA00022694"/>
    </source>
</evidence>
<organism evidence="19 20">
    <name type="scientific">Latimeria chalumnae</name>
    <name type="common">Coelacanth</name>
    <dbReference type="NCBI Taxonomy" id="7897"/>
    <lineage>
        <taxon>Eukaryota</taxon>
        <taxon>Metazoa</taxon>
        <taxon>Chordata</taxon>
        <taxon>Craniata</taxon>
        <taxon>Vertebrata</taxon>
        <taxon>Euteleostomi</taxon>
        <taxon>Coelacanthiformes</taxon>
        <taxon>Coelacanthidae</taxon>
        <taxon>Latimeria</taxon>
    </lineage>
</organism>
<dbReference type="PANTHER" id="PTHR13930:SF0">
    <property type="entry name" value="S-ADENOSYL-L-METHIONINE-DEPENDENT TRNA 4-DEMETHYLWYOSINE SYNTHASE TYW1-RELATED"/>
    <property type="match status" value="1"/>
</dbReference>
<feature type="compositionally biased region" description="Acidic residues" evidence="15">
    <location>
        <begin position="308"/>
        <end position="326"/>
    </location>
</feature>
<dbReference type="InterPro" id="IPR013917">
    <property type="entry name" value="tRNA_wybutosine-synth"/>
</dbReference>
<dbReference type="STRING" id="7897.ENSLACP00000021528"/>
<name>H3BI07_LATCH</name>
<feature type="compositionally biased region" description="Basic residues" evidence="15">
    <location>
        <begin position="277"/>
        <end position="287"/>
    </location>
</feature>
<evidence type="ECO:0000256" key="3">
    <source>
        <dbReference type="ARBA" id="ARBA00010115"/>
    </source>
</evidence>
<dbReference type="AlphaFoldDB" id="H3BI07"/>
<dbReference type="UniPathway" id="UPA00375"/>
<dbReference type="GO" id="GO:0046872">
    <property type="term" value="F:metal ion binding"/>
    <property type="evidence" value="ECO:0007669"/>
    <property type="project" value="UniProtKB-KW"/>
</dbReference>
<evidence type="ECO:0000256" key="11">
    <source>
        <dbReference type="ARBA" id="ARBA00023014"/>
    </source>
</evidence>
<sequence>MFPFLSAVLLGDVFPAQIAGTTEDASNYFYNHFVVLWQNRLYIYSFIFACISIWIGIQVILKRSKKQQGELNRNGILNTAKEMKENSPIFKEQEVQVAGVKIFYGSQTGTAKGFAKVLSNEIQPLGLPSEVIDMKDYDPDDCLVDETTSKNICVFLVATYTDGQPTESAKWFCKWLEEASNDFRFGKTYLKGIRYAVFGLGNSVYTTHYNTVGKNIDKWLWMLSANRIMTRAEGDCNVVKSKNGSIEADFSAWRAKFLSRLQTLCKGEKNSCDGSCKKGKCKSKKAHPKEAEGQNHEVQEDVQHHSGEEEEEEMFETTSEEESGGEEEAKPGSVIDVEDLGRVMSSMKKAKKEKEIEEEFAKTKLSKVSVGKTEKMERREMITPALRDALSKQGYRLIGSHSGVKLCRWTKSMLRGRGGCYKHTFYGIESHRCMETTPSLACANKCVFCWRYSTAEIGIKSSFSLKKPASKGKDILLNTKDKGSLFVGRVPGVKADRFDEGMVVKHCALSLVGEPIMYPEINRLLKLLHHHNISSFLVTNAQFPEEIRNLEPVTQLYVSVDASTKDSLKRIDRPLFKDFWQRFLGSLKALADKRQRTVYRLTLVKAWNVEELRAYADLVALGKPDFIEVKGVTYCGESSASNLTMANVPWHEEVIYFVQQLADFLPDYEIACEHEHSNCLLIAHKKFKVDGDWWTWIDYDRFQKLIKEYKESSGSKTFTSSDYMAKTPPWALFGAKERGFDPIDTRFQRKNKTKDIAGC</sequence>
<evidence type="ECO:0000256" key="15">
    <source>
        <dbReference type="SAM" id="MobiDB-lite"/>
    </source>
</evidence>
<gene>
    <name evidence="19" type="primary">TYW1</name>
</gene>
<dbReference type="OMA" id="TMANIPW"/>
<dbReference type="SUPFAM" id="SSF52218">
    <property type="entry name" value="Flavoproteins"/>
    <property type="match status" value="1"/>
</dbReference>
<evidence type="ECO:0000256" key="1">
    <source>
        <dbReference type="ARBA" id="ARBA00001966"/>
    </source>
</evidence>
<evidence type="ECO:0000259" key="17">
    <source>
        <dbReference type="PROSITE" id="PS50902"/>
    </source>
</evidence>
<evidence type="ECO:0000256" key="5">
    <source>
        <dbReference type="ARBA" id="ARBA00022485"/>
    </source>
</evidence>
<dbReference type="FunCoup" id="H3BI07">
    <property type="interactions" value="2827"/>
</dbReference>
<reference evidence="19" key="2">
    <citation type="submission" date="2025-08" db="UniProtKB">
        <authorList>
            <consortium name="Ensembl"/>
        </authorList>
    </citation>
    <scope>IDENTIFICATION</scope>
</reference>
<dbReference type="GeneTree" id="ENSGT00510000047059"/>
<dbReference type="EMBL" id="AFYH01008735">
    <property type="status" value="NOT_ANNOTATED_CDS"/>
    <property type="molecule type" value="Genomic_DNA"/>
</dbReference>
<dbReference type="InterPro" id="IPR034556">
    <property type="entry name" value="tRNA_wybutosine-synthase"/>
</dbReference>
<accession>H3BI07</accession>
<dbReference type="EMBL" id="AFYH01008727">
    <property type="status" value="NOT_ANNOTATED_CDS"/>
    <property type="molecule type" value="Genomic_DNA"/>
</dbReference>
<feature type="compositionally biased region" description="Basic and acidic residues" evidence="15">
    <location>
        <begin position="288"/>
        <end position="307"/>
    </location>
</feature>
<dbReference type="PROSITE" id="PS50902">
    <property type="entry name" value="FLAVODOXIN_LIKE"/>
    <property type="match status" value="1"/>
</dbReference>
<evidence type="ECO:0000256" key="10">
    <source>
        <dbReference type="ARBA" id="ARBA00023004"/>
    </source>
</evidence>
<keyword evidence="9" id="KW-0547">Nucleotide-binding</keyword>
<dbReference type="Gene3D" id="3.20.20.70">
    <property type="entry name" value="Aldolase class I"/>
    <property type="match status" value="1"/>
</dbReference>
<dbReference type="EMBL" id="AFYH01008726">
    <property type="status" value="NOT_ANNOTATED_CDS"/>
    <property type="molecule type" value="Genomic_DNA"/>
</dbReference>
<dbReference type="InterPro" id="IPR013785">
    <property type="entry name" value="Aldolase_TIM"/>
</dbReference>
<dbReference type="InParanoid" id="H3BI07"/>
<keyword evidence="6" id="KW-0949">S-adenosyl-L-methionine</keyword>
<dbReference type="InterPro" id="IPR008254">
    <property type="entry name" value="Flavodoxin/NO_synth"/>
</dbReference>
<reference evidence="20" key="1">
    <citation type="submission" date="2011-08" db="EMBL/GenBank/DDBJ databases">
        <title>The draft genome of Latimeria chalumnae.</title>
        <authorList>
            <person name="Di Palma F."/>
            <person name="Alfoldi J."/>
            <person name="Johnson J."/>
            <person name="Berlin A."/>
            <person name="Gnerre S."/>
            <person name="Jaffe D."/>
            <person name="MacCallum I."/>
            <person name="Young S."/>
            <person name="Walker B.J."/>
            <person name="Lander E."/>
            <person name="Lindblad-Toh K."/>
        </authorList>
    </citation>
    <scope>NUCLEOTIDE SEQUENCE [LARGE SCALE GENOMIC DNA]</scope>
    <source>
        <strain evidence="20">Wild caught</strain>
    </source>
</reference>
<dbReference type="InterPro" id="IPR001094">
    <property type="entry name" value="Flavdoxin-like"/>
</dbReference>
<comment type="similarity">
    <text evidence="3">Belongs to the TYW1 family.</text>
</comment>
<evidence type="ECO:0000256" key="4">
    <source>
        <dbReference type="ARBA" id="ARBA00012821"/>
    </source>
</evidence>
<feature type="domain" description="Flavodoxin-like" evidence="17">
    <location>
        <begin position="100"/>
        <end position="258"/>
    </location>
</feature>
<dbReference type="EMBL" id="AFYH01008732">
    <property type="status" value="NOT_ANNOTATED_CDS"/>
    <property type="molecule type" value="Genomic_DNA"/>
</dbReference>
<evidence type="ECO:0000256" key="14">
    <source>
        <dbReference type="ARBA" id="ARBA00049466"/>
    </source>
</evidence>
<dbReference type="EC" id="4.1.3.44" evidence="4"/>
<evidence type="ECO:0000256" key="16">
    <source>
        <dbReference type="SAM" id="Phobius"/>
    </source>
</evidence>
<feature type="domain" description="Radical SAM core" evidence="18">
    <location>
        <begin position="426"/>
        <end position="671"/>
    </location>
</feature>
<dbReference type="SFLD" id="SFLDF00284">
    <property type="entry name" value="tRNA_wybutosine-synthesizing"/>
    <property type="match status" value="1"/>
</dbReference>
<dbReference type="GO" id="GO:0010181">
    <property type="term" value="F:FMN binding"/>
    <property type="evidence" value="ECO:0007669"/>
    <property type="project" value="InterPro"/>
</dbReference>
<comment type="catalytic activity">
    <reaction evidence="14">
        <text>N(1)-methylguanosine(37) in tRNA(Phe) + pyruvate + S-adenosyl-L-methionine = 4-demethylwyosine(37) in tRNA(Phe) + 5'-deoxyadenosine + L-methionine + CO2 + H2O</text>
        <dbReference type="Rhea" id="RHEA:36347"/>
        <dbReference type="Rhea" id="RHEA-COMP:10164"/>
        <dbReference type="Rhea" id="RHEA-COMP:10165"/>
        <dbReference type="ChEBI" id="CHEBI:15361"/>
        <dbReference type="ChEBI" id="CHEBI:15377"/>
        <dbReference type="ChEBI" id="CHEBI:16526"/>
        <dbReference type="ChEBI" id="CHEBI:17319"/>
        <dbReference type="ChEBI" id="CHEBI:57844"/>
        <dbReference type="ChEBI" id="CHEBI:59789"/>
        <dbReference type="ChEBI" id="CHEBI:64315"/>
        <dbReference type="ChEBI" id="CHEBI:73542"/>
        <dbReference type="EC" id="4.1.3.44"/>
    </reaction>
</comment>
<evidence type="ECO:0000256" key="13">
    <source>
        <dbReference type="ARBA" id="ARBA00025368"/>
    </source>
</evidence>
<dbReference type="Pfam" id="PF00258">
    <property type="entry name" value="Flavodoxin_1"/>
    <property type="match status" value="1"/>
</dbReference>
<evidence type="ECO:0000313" key="19">
    <source>
        <dbReference type="Ensembl" id="ENSLACP00000021528.1"/>
    </source>
</evidence>
<dbReference type="EMBL" id="AFYH01008734">
    <property type="status" value="NOT_ANNOTATED_CDS"/>
    <property type="molecule type" value="Genomic_DNA"/>
</dbReference>
<dbReference type="PROSITE" id="PS51918">
    <property type="entry name" value="RADICAL_SAM"/>
    <property type="match status" value="1"/>
</dbReference>
<dbReference type="SFLD" id="SFLDS00029">
    <property type="entry name" value="Radical_SAM"/>
    <property type="match status" value="1"/>
</dbReference>
<dbReference type="PANTHER" id="PTHR13930">
    <property type="entry name" value="S-ADENOSYL-L-METHIONINE-DEPENDENT TRNA 4-DEMETHYLWYOSINE SYNTHASE"/>
    <property type="match status" value="1"/>
</dbReference>
<evidence type="ECO:0000256" key="8">
    <source>
        <dbReference type="ARBA" id="ARBA00022723"/>
    </source>
</evidence>